<dbReference type="EMBL" id="BJYT01000013">
    <property type="protein sequence ID" value="GEO10824.1"/>
    <property type="molecule type" value="Genomic_DNA"/>
</dbReference>
<sequence length="204" mass="23805">MNLLTLHAPPDFASQLQPLPKGVNISTNLKKYDQVHWFVLNKEQLDKEVEGVVAMIKDAVVCWIYYPKITSKIKTDLTRDKGWDSLLKHTELQWLSLVAFNETWSAFAFRLKTAADEKKESKAEPREIFNYVDSANKTVRLPEDLALQFEQNRAAFDLFQQLSFTNKKEYVEWIVTAKRNETRSERLKGTVERLLKGWKNPSNR</sequence>
<evidence type="ECO:0008006" key="3">
    <source>
        <dbReference type="Google" id="ProtNLM"/>
    </source>
</evidence>
<protein>
    <recommendedName>
        <fullName evidence="3">Bacteriocin-protection protein</fullName>
    </recommendedName>
</protein>
<proteinExistence type="predicted"/>
<dbReference type="Proteomes" id="UP000321513">
    <property type="component" value="Unassembled WGS sequence"/>
</dbReference>
<name>A0A512BFT1_9BACT</name>
<gene>
    <name evidence="1" type="ORF">SAE01_33200</name>
</gene>
<dbReference type="Pfam" id="PF13376">
    <property type="entry name" value="OmdA"/>
    <property type="match status" value="1"/>
</dbReference>
<comment type="caution">
    <text evidence="1">The sequence shown here is derived from an EMBL/GenBank/DDBJ whole genome shotgun (WGS) entry which is preliminary data.</text>
</comment>
<evidence type="ECO:0000313" key="2">
    <source>
        <dbReference type="Proteomes" id="UP000321513"/>
    </source>
</evidence>
<evidence type="ECO:0000313" key="1">
    <source>
        <dbReference type="EMBL" id="GEO10824.1"/>
    </source>
</evidence>
<accession>A0A512BFT1</accession>
<dbReference type="AlphaFoldDB" id="A0A512BFT1"/>
<keyword evidence="2" id="KW-1185">Reference proteome</keyword>
<reference evidence="1 2" key="1">
    <citation type="submission" date="2019-07" db="EMBL/GenBank/DDBJ databases">
        <title>Whole genome shotgun sequence of Segetibacter aerophilus NBRC 106135.</title>
        <authorList>
            <person name="Hosoyama A."/>
            <person name="Uohara A."/>
            <person name="Ohji S."/>
            <person name="Ichikawa N."/>
        </authorList>
    </citation>
    <scope>NUCLEOTIDE SEQUENCE [LARGE SCALE GENOMIC DNA]</scope>
    <source>
        <strain evidence="1 2">NBRC 106135</strain>
    </source>
</reference>
<organism evidence="1 2">
    <name type="scientific">Segetibacter aerophilus</name>
    <dbReference type="NCBI Taxonomy" id="670293"/>
    <lineage>
        <taxon>Bacteria</taxon>
        <taxon>Pseudomonadati</taxon>
        <taxon>Bacteroidota</taxon>
        <taxon>Chitinophagia</taxon>
        <taxon>Chitinophagales</taxon>
        <taxon>Chitinophagaceae</taxon>
        <taxon>Segetibacter</taxon>
    </lineage>
</organism>